<dbReference type="Gene3D" id="4.10.1000.10">
    <property type="entry name" value="Zinc finger, CCCH-type"/>
    <property type="match status" value="1"/>
</dbReference>
<dbReference type="OrthoDB" id="411372at2759"/>
<feature type="domain" description="C3H1-type" evidence="8">
    <location>
        <begin position="315"/>
        <end position="342"/>
    </location>
</feature>
<feature type="zinc finger region" description="C3H1-type" evidence="6">
    <location>
        <begin position="286"/>
        <end position="313"/>
    </location>
</feature>
<feature type="region of interest" description="Disordered" evidence="7">
    <location>
        <begin position="1"/>
        <end position="213"/>
    </location>
</feature>
<reference evidence="11" key="1">
    <citation type="submission" date="2012-12" db="EMBL/GenBank/DDBJ databases">
        <authorList>
            <person name="Hellsten U."/>
            <person name="Grimwood J."/>
            <person name="Chapman J.A."/>
            <person name="Shapiro H."/>
            <person name="Aerts A."/>
            <person name="Otillar R.P."/>
            <person name="Terry A.Y."/>
            <person name="Boore J.L."/>
            <person name="Simakov O."/>
            <person name="Marletaz F."/>
            <person name="Cho S.-J."/>
            <person name="Edsinger-Gonzales E."/>
            <person name="Havlak P."/>
            <person name="Kuo D.-H."/>
            <person name="Larsson T."/>
            <person name="Lv J."/>
            <person name="Arendt D."/>
            <person name="Savage R."/>
            <person name="Osoegawa K."/>
            <person name="de Jong P."/>
            <person name="Lindberg D.R."/>
            <person name="Seaver E.C."/>
            <person name="Weisblat D.A."/>
            <person name="Putnam N.H."/>
            <person name="Grigoriev I.V."/>
            <person name="Rokhsar D.S."/>
        </authorList>
    </citation>
    <scope>NUCLEOTIDE SEQUENCE</scope>
    <source>
        <strain evidence="11">I ESC-2004</strain>
    </source>
</reference>
<keyword evidence="5 6" id="KW-0862">Zinc</keyword>
<evidence type="ECO:0000313" key="10">
    <source>
        <dbReference type="EnsemblMetazoa" id="CapteP223326"/>
    </source>
</evidence>
<dbReference type="Pfam" id="PF22623">
    <property type="entry name" value="zf-CCCH_9"/>
    <property type="match status" value="1"/>
</dbReference>
<reference evidence="10" key="3">
    <citation type="submission" date="2015-06" db="UniProtKB">
        <authorList>
            <consortium name="EnsemblMetazoa"/>
        </authorList>
    </citation>
    <scope>IDENTIFICATION</scope>
</reference>
<dbReference type="Pfam" id="PF00642">
    <property type="entry name" value="zf-CCCH"/>
    <property type="match status" value="1"/>
</dbReference>
<keyword evidence="4 6" id="KW-0863">Zinc-finger</keyword>
<feature type="compositionally biased region" description="Acidic residues" evidence="7">
    <location>
        <begin position="11"/>
        <end position="24"/>
    </location>
</feature>
<feature type="zinc finger region" description="C3H1-type" evidence="6">
    <location>
        <begin position="343"/>
        <end position="366"/>
    </location>
</feature>
<evidence type="ECO:0000256" key="1">
    <source>
        <dbReference type="ARBA" id="ARBA00022553"/>
    </source>
</evidence>
<dbReference type="PANTHER" id="PTHR13119">
    <property type="entry name" value="ZINC FINGER CCCH DOMAIN-CONTAINING PROTEI"/>
    <property type="match status" value="1"/>
</dbReference>
<dbReference type="HOGENOM" id="CLU_572728_0_0_1"/>
<dbReference type="SMART" id="SM00356">
    <property type="entry name" value="ZnF_C3H1"/>
    <property type="match status" value="3"/>
</dbReference>
<accession>R7UCI2</accession>
<dbReference type="InterPro" id="IPR045124">
    <property type="entry name" value="Su(sable)-like"/>
</dbReference>
<evidence type="ECO:0000259" key="8">
    <source>
        <dbReference type="PROSITE" id="PS50103"/>
    </source>
</evidence>
<dbReference type="GO" id="GO:0005634">
    <property type="term" value="C:nucleus"/>
    <property type="evidence" value="ECO:0007669"/>
    <property type="project" value="TreeGrafter"/>
</dbReference>
<feature type="compositionally biased region" description="Basic and acidic residues" evidence="7">
    <location>
        <begin position="424"/>
        <end position="477"/>
    </location>
</feature>
<feature type="compositionally biased region" description="Basic and acidic residues" evidence="7">
    <location>
        <begin position="263"/>
        <end position="278"/>
    </location>
</feature>
<evidence type="ECO:0000256" key="7">
    <source>
        <dbReference type="SAM" id="MobiDB-lite"/>
    </source>
</evidence>
<dbReference type="Gene3D" id="1.20.120.1350">
    <property type="entry name" value="Pneumovirus matrix protein 2 (M2), zinc-binding domain"/>
    <property type="match status" value="1"/>
</dbReference>
<evidence type="ECO:0000256" key="3">
    <source>
        <dbReference type="ARBA" id="ARBA00022737"/>
    </source>
</evidence>
<dbReference type="GO" id="GO:0045892">
    <property type="term" value="P:negative regulation of DNA-templated transcription"/>
    <property type="evidence" value="ECO:0007669"/>
    <property type="project" value="InterPro"/>
</dbReference>
<dbReference type="EMBL" id="KB302862">
    <property type="protein sequence ID" value="ELU03826.1"/>
    <property type="molecule type" value="Genomic_DNA"/>
</dbReference>
<feature type="region of interest" description="Disordered" evidence="7">
    <location>
        <begin position="402"/>
        <end position="477"/>
    </location>
</feature>
<evidence type="ECO:0000256" key="6">
    <source>
        <dbReference type="PROSITE-ProRule" id="PRU00723"/>
    </source>
</evidence>
<dbReference type="InterPro" id="IPR054361">
    <property type="entry name" value="Znf-CCCH_ZC3H4/6/8"/>
</dbReference>
<gene>
    <name evidence="9" type="ORF">CAPTEDRAFT_223326</name>
</gene>
<dbReference type="PROSITE" id="PS50103">
    <property type="entry name" value="ZF_C3H1"/>
    <property type="match status" value="3"/>
</dbReference>
<proteinExistence type="predicted"/>
<dbReference type="GO" id="GO:0008270">
    <property type="term" value="F:zinc ion binding"/>
    <property type="evidence" value="ECO:0007669"/>
    <property type="project" value="UniProtKB-KW"/>
</dbReference>
<keyword evidence="1" id="KW-0597">Phosphoprotein</keyword>
<keyword evidence="11" id="KW-1185">Reference proteome</keyword>
<name>R7UCI2_CAPTE</name>
<dbReference type="AlphaFoldDB" id="R7UCI2"/>
<keyword evidence="3" id="KW-0677">Repeat</keyword>
<evidence type="ECO:0000313" key="11">
    <source>
        <dbReference type="Proteomes" id="UP000014760"/>
    </source>
</evidence>
<dbReference type="STRING" id="283909.R7UCI2"/>
<feature type="domain" description="C3H1-type" evidence="8">
    <location>
        <begin position="286"/>
        <end position="313"/>
    </location>
</feature>
<dbReference type="EnsemblMetazoa" id="CapteT223326">
    <property type="protein sequence ID" value="CapteP223326"/>
    <property type="gene ID" value="CapteG223326"/>
</dbReference>
<feature type="zinc finger region" description="C3H1-type" evidence="6">
    <location>
        <begin position="315"/>
        <end position="342"/>
    </location>
</feature>
<dbReference type="OMA" id="CQFSHEL"/>
<dbReference type="EMBL" id="AMQN01008338">
    <property type="status" value="NOT_ANNOTATED_CDS"/>
    <property type="molecule type" value="Genomic_DNA"/>
</dbReference>
<feature type="compositionally biased region" description="Basic residues" evidence="7">
    <location>
        <begin position="76"/>
        <end position="99"/>
    </location>
</feature>
<dbReference type="PANTHER" id="PTHR13119:SF12">
    <property type="entry name" value="PROTEIN SUPPRESSOR OF SABLE"/>
    <property type="match status" value="1"/>
</dbReference>
<feature type="compositionally biased region" description="Basic residues" evidence="7">
    <location>
        <begin position="243"/>
        <end position="262"/>
    </location>
</feature>
<dbReference type="GO" id="GO:0003723">
    <property type="term" value="F:RNA binding"/>
    <property type="evidence" value="ECO:0007669"/>
    <property type="project" value="InterPro"/>
</dbReference>
<organism evidence="9">
    <name type="scientific">Capitella teleta</name>
    <name type="common">Polychaete worm</name>
    <dbReference type="NCBI Taxonomy" id="283909"/>
    <lineage>
        <taxon>Eukaryota</taxon>
        <taxon>Metazoa</taxon>
        <taxon>Spiralia</taxon>
        <taxon>Lophotrochozoa</taxon>
        <taxon>Annelida</taxon>
        <taxon>Polychaeta</taxon>
        <taxon>Sedentaria</taxon>
        <taxon>Scolecida</taxon>
        <taxon>Capitellidae</taxon>
        <taxon>Capitella</taxon>
    </lineage>
</organism>
<feature type="compositionally biased region" description="Basic and acidic residues" evidence="7">
    <location>
        <begin position="1"/>
        <end position="10"/>
    </location>
</feature>
<sequence length="477" mass="55431">MTDSENKIPDEELEEGELSSDEEGGGVRQPEAPPPSQAFHHTPTAPQSIHSPVKDKQPDFGAGPPPEEGDEEDRKYNRRRRKKEHKKRKRESRDKKKANKPGPPKYVDHDQISEEFSGYQAGDWPGAGGFPQRSPPGPYDSPAGSNSAEDFENNDAAWQHRRKQRGDKFNNRPAPGPYDSPYDSTPGVYDSPSDPDEYGPPHKMKRNEEGNIGQQHRSMMSMVDEEYMDPNVAANEREEMFDRRKKNPPTASKLRKMEKSRHYREQQQMRRELTKGEKKALKSMAEQQRPACRFYMEGKCNKGYDCQFNHGFDPPKKFEVCKFYISDSCTKGRDCLYVHSEFPCRFHHKHGYCERGDNCKFSHTELNEQTRDWLMQSAGFIAREEERLENEGMIPPLQKVMSRPQDEDLRPHKKPLLSTPPHIPEMHHPMMDMDHNMGGGHNREMNPRDMNPREMNPREMNPREMNPRDHESQRYES</sequence>
<reference evidence="9 11" key="2">
    <citation type="journal article" date="2013" name="Nature">
        <title>Insights into bilaterian evolution from three spiralian genomes.</title>
        <authorList>
            <person name="Simakov O."/>
            <person name="Marletaz F."/>
            <person name="Cho S.J."/>
            <person name="Edsinger-Gonzales E."/>
            <person name="Havlak P."/>
            <person name="Hellsten U."/>
            <person name="Kuo D.H."/>
            <person name="Larsson T."/>
            <person name="Lv J."/>
            <person name="Arendt D."/>
            <person name="Savage R."/>
            <person name="Osoegawa K."/>
            <person name="de Jong P."/>
            <person name="Grimwood J."/>
            <person name="Chapman J.A."/>
            <person name="Shapiro H."/>
            <person name="Aerts A."/>
            <person name="Otillar R.P."/>
            <person name="Terry A.Y."/>
            <person name="Boore J.L."/>
            <person name="Grigoriev I.V."/>
            <person name="Lindberg D.R."/>
            <person name="Seaver E.C."/>
            <person name="Weisblat D.A."/>
            <person name="Putnam N.H."/>
            <person name="Rokhsar D.S."/>
        </authorList>
    </citation>
    <scope>NUCLEOTIDE SEQUENCE</scope>
    <source>
        <strain evidence="9 11">I ESC-2004</strain>
    </source>
</reference>
<feature type="domain" description="C3H1-type" evidence="8">
    <location>
        <begin position="343"/>
        <end position="366"/>
    </location>
</feature>
<dbReference type="SUPFAM" id="SSF90229">
    <property type="entry name" value="CCCH zinc finger"/>
    <property type="match status" value="3"/>
</dbReference>
<dbReference type="Pfam" id="PF14608">
    <property type="entry name" value="zf-CCCH_2"/>
    <property type="match status" value="1"/>
</dbReference>
<evidence type="ECO:0000313" key="9">
    <source>
        <dbReference type="EMBL" id="ELU03826.1"/>
    </source>
</evidence>
<evidence type="ECO:0000256" key="4">
    <source>
        <dbReference type="ARBA" id="ARBA00022771"/>
    </source>
</evidence>
<feature type="region of interest" description="Disordered" evidence="7">
    <location>
        <begin position="238"/>
        <end position="278"/>
    </location>
</feature>
<dbReference type="Proteomes" id="UP000014760">
    <property type="component" value="Unassembled WGS sequence"/>
</dbReference>
<keyword evidence="2 6" id="KW-0479">Metal-binding</keyword>
<dbReference type="InterPro" id="IPR000571">
    <property type="entry name" value="Znf_CCCH"/>
</dbReference>
<evidence type="ECO:0000256" key="5">
    <source>
        <dbReference type="ARBA" id="ARBA00022833"/>
    </source>
</evidence>
<protein>
    <recommendedName>
        <fullName evidence="8">C3H1-type domain-containing protein</fullName>
    </recommendedName>
</protein>
<evidence type="ECO:0000256" key="2">
    <source>
        <dbReference type="ARBA" id="ARBA00022723"/>
    </source>
</evidence>
<dbReference type="InterPro" id="IPR036855">
    <property type="entry name" value="Znf_CCCH_sf"/>
</dbReference>